<keyword evidence="3" id="KW-1185">Reference proteome</keyword>
<sequence length="82" mass="8991">MTIISSSLLSDPRPVQARPARTVDPDFAATVAAGFVESLDDYTARTRRPRDWQQRLAFAACLAHVVLAARVQQLEAAVKAVR</sequence>
<dbReference type="Proteomes" id="UP000828924">
    <property type="component" value="Chromosome"/>
</dbReference>
<feature type="region of interest" description="Disordered" evidence="1">
    <location>
        <begin position="1"/>
        <end position="20"/>
    </location>
</feature>
<dbReference type="RefSeq" id="WP_242332749.1">
    <property type="nucleotide sequence ID" value="NZ_CP071872.1"/>
</dbReference>
<proteinExistence type="predicted"/>
<evidence type="ECO:0000313" key="3">
    <source>
        <dbReference type="Proteomes" id="UP000828924"/>
    </source>
</evidence>
<organism evidence="2 3">
    <name type="scientific">Streptomyces formicae</name>
    <dbReference type="NCBI Taxonomy" id="1616117"/>
    <lineage>
        <taxon>Bacteria</taxon>
        <taxon>Bacillati</taxon>
        <taxon>Actinomycetota</taxon>
        <taxon>Actinomycetes</taxon>
        <taxon>Kitasatosporales</taxon>
        <taxon>Streptomycetaceae</taxon>
        <taxon>Streptomyces</taxon>
    </lineage>
</organism>
<evidence type="ECO:0000313" key="2">
    <source>
        <dbReference type="EMBL" id="UNM13825.1"/>
    </source>
</evidence>
<gene>
    <name evidence="2" type="ORF">J4032_22285</name>
</gene>
<name>A0ABY3WNW7_9ACTN</name>
<protein>
    <submittedName>
        <fullName evidence="2">Uncharacterized protein</fullName>
    </submittedName>
</protein>
<reference evidence="2 3" key="1">
    <citation type="submission" date="2021-03" db="EMBL/GenBank/DDBJ databases">
        <title>Complete genome of Streptomyces formicae strain 1H-GS9 (DSM 100524).</title>
        <authorList>
            <person name="Atanasov K.E."/>
            <person name="Altabella T."/>
            <person name="Ferrer A."/>
        </authorList>
    </citation>
    <scope>NUCLEOTIDE SEQUENCE [LARGE SCALE GENOMIC DNA]</scope>
    <source>
        <strain evidence="2 3">1H-GS9</strain>
    </source>
</reference>
<accession>A0ABY3WNW7</accession>
<dbReference type="EMBL" id="CP071872">
    <property type="protein sequence ID" value="UNM13825.1"/>
    <property type="molecule type" value="Genomic_DNA"/>
</dbReference>
<evidence type="ECO:0000256" key="1">
    <source>
        <dbReference type="SAM" id="MobiDB-lite"/>
    </source>
</evidence>